<dbReference type="PANTHER" id="PTHR22916">
    <property type="entry name" value="GLYCOSYLTRANSFERASE"/>
    <property type="match status" value="1"/>
</dbReference>
<comment type="caution">
    <text evidence="2">The sequence shown here is derived from an EMBL/GenBank/DDBJ whole genome shotgun (WGS) entry which is preliminary data.</text>
</comment>
<dbReference type="GO" id="GO:0016758">
    <property type="term" value="F:hexosyltransferase activity"/>
    <property type="evidence" value="ECO:0007669"/>
    <property type="project" value="UniProtKB-ARBA"/>
</dbReference>
<name>A0A938WUQ2_9BACT</name>
<evidence type="ECO:0000313" key="2">
    <source>
        <dbReference type="EMBL" id="MBM6673605.1"/>
    </source>
</evidence>
<organism evidence="2 3">
    <name type="scientific">Marseilla massiliensis</name>
    <dbReference type="NCBI Taxonomy" id="1841864"/>
    <lineage>
        <taxon>Bacteria</taxon>
        <taxon>Pseudomonadati</taxon>
        <taxon>Bacteroidota</taxon>
        <taxon>Bacteroidia</taxon>
        <taxon>Bacteroidales</taxon>
        <taxon>Prevotellaceae</taxon>
        <taxon>Marseilla</taxon>
    </lineage>
</organism>
<feature type="domain" description="Glycosyltransferase 2-like" evidence="1">
    <location>
        <begin position="7"/>
        <end position="113"/>
    </location>
</feature>
<dbReference type="RefSeq" id="WP_205104399.1">
    <property type="nucleotide sequence ID" value="NZ_JACJJG010000028.1"/>
</dbReference>
<protein>
    <submittedName>
        <fullName evidence="2">Glycosyltransferase</fullName>
    </submittedName>
</protein>
<proteinExistence type="predicted"/>
<dbReference type="InterPro" id="IPR001173">
    <property type="entry name" value="Glyco_trans_2-like"/>
</dbReference>
<evidence type="ECO:0000259" key="1">
    <source>
        <dbReference type="Pfam" id="PF00535"/>
    </source>
</evidence>
<reference evidence="2" key="2">
    <citation type="journal article" date="2021" name="Sci. Rep.">
        <title>The distribution of antibiotic resistance genes in chicken gut microbiota commensals.</title>
        <authorList>
            <person name="Juricova H."/>
            <person name="Matiasovicova J."/>
            <person name="Kubasova T."/>
            <person name="Cejkova D."/>
            <person name="Rychlik I."/>
        </authorList>
    </citation>
    <scope>NUCLEOTIDE SEQUENCE</scope>
    <source>
        <strain evidence="2">An824</strain>
    </source>
</reference>
<dbReference type="CDD" id="cd06433">
    <property type="entry name" value="GT_2_WfgS_like"/>
    <property type="match status" value="1"/>
</dbReference>
<dbReference type="EMBL" id="JACJJG010000028">
    <property type="protein sequence ID" value="MBM6673605.1"/>
    <property type="molecule type" value="Genomic_DNA"/>
</dbReference>
<evidence type="ECO:0000313" key="3">
    <source>
        <dbReference type="Proteomes" id="UP000706891"/>
    </source>
</evidence>
<reference evidence="2" key="1">
    <citation type="submission" date="2020-08" db="EMBL/GenBank/DDBJ databases">
        <authorList>
            <person name="Cejkova D."/>
            <person name="Kubasova T."/>
            <person name="Jahodarova E."/>
            <person name="Rychlik I."/>
        </authorList>
    </citation>
    <scope>NUCLEOTIDE SEQUENCE</scope>
    <source>
        <strain evidence="2">An824</strain>
    </source>
</reference>
<dbReference type="Proteomes" id="UP000706891">
    <property type="component" value="Unassembled WGS sequence"/>
</dbReference>
<keyword evidence="3" id="KW-1185">Reference proteome</keyword>
<dbReference type="Gene3D" id="3.90.550.10">
    <property type="entry name" value="Spore Coat Polysaccharide Biosynthesis Protein SpsA, Chain A"/>
    <property type="match status" value="1"/>
</dbReference>
<accession>A0A938WUQ2</accession>
<sequence length="250" mass="28740">MNKPKISIITVCFNSEKNLEQCIQSIVNQDYDNLEYIVVDGGSTDGTLDIINKYRDKISYFVSEPDKGISDAFNKGIRAATGDLIGIINSDDFMMPEALKKVAAEYEEGVDVYRGYELLYYPTRKKTKAEYPNNRFGRLPIGNCICHEAAFITKQTYEKVGLYKVDFKYSMDLDLFMRLYQAKAVHKFIDVCVLTFRVGGASSTISKSYLEERKRLIIENGGTIFDAFIYVNYHKLKQILKRLVFLIWPK</sequence>
<dbReference type="PANTHER" id="PTHR22916:SF3">
    <property type="entry name" value="UDP-GLCNAC:BETAGAL BETA-1,3-N-ACETYLGLUCOSAMINYLTRANSFERASE-LIKE PROTEIN 1"/>
    <property type="match status" value="1"/>
</dbReference>
<dbReference type="AlphaFoldDB" id="A0A938WUQ2"/>
<dbReference type="InterPro" id="IPR029044">
    <property type="entry name" value="Nucleotide-diphossugar_trans"/>
</dbReference>
<dbReference type="SUPFAM" id="SSF53448">
    <property type="entry name" value="Nucleotide-diphospho-sugar transferases"/>
    <property type="match status" value="1"/>
</dbReference>
<gene>
    <name evidence="2" type="ORF">H6A34_06930</name>
</gene>
<dbReference type="Pfam" id="PF00535">
    <property type="entry name" value="Glycos_transf_2"/>
    <property type="match status" value="1"/>
</dbReference>